<organism evidence="1 2">
    <name type="scientific">Discostella pseudostelligera</name>
    <dbReference type="NCBI Taxonomy" id="259834"/>
    <lineage>
        <taxon>Eukaryota</taxon>
        <taxon>Sar</taxon>
        <taxon>Stramenopiles</taxon>
        <taxon>Ochrophyta</taxon>
        <taxon>Bacillariophyta</taxon>
        <taxon>Coscinodiscophyceae</taxon>
        <taxon>Thalassiosirophycidae</taxon>
        <taxon>Stephanodiscales</taxon>
        <taxon>Stephanodiscaceae</taxon>
        <taxon>Discostella</taxon>
    </lineage>
</organism>
<proteinExistence type="predicted"/>
<gene>
    <name evidence="1" type="ORF">ACHAWU_003892</name>
</gene>
<evidence type="ECO:0000313" key="1">
    <source>
        <dbReference type="EMBL" id="KAL3757008.1"/>
    </source>
</evidence>
<evidence type="ECO:0000313" key="2">
    <source>
        <dbReference type="Proteomes" id="UP001530293"/>
    </source>
</evidence>
<accession>A0ABD3LZ50</accession>
<dbReference type="Proteomes" id="UP001530293">
    <property type="component" value="Unassembled WGS sequence"/>
</dbReference>
<dbReference type="AlphaFoldDB" id="A0ABD3LZ50"/>
<protein>
    <recommendedName>
        <fullName evidence="3">P-loop containing nucleoside triphosphate hydrolase protein</fullName>
    </recommendedName>
</protein>
<dbReference type="SUPFAM" id="SSF52540">
    <property type="entry name" value="P-loop containing nucleoside triphosphate hydrolases"/>
    <property type="match status" value="1"/>
</dbReference>
<dbReference type="EMBL" id="JALLBG020000278">
    <property type="protein sequence ID" value="KAL3757008.1"/>
    <property type="molecule type" value="Genomic_DNA"/>
</dbReference>
<keyword evidence="2" id="KW-1185">Reference proteome</keyword>
<dbReference type="InterPro" id="IPR027417">
    <property type="entry name" value="P-loop_NTPase"/>
</dbReference>
<name>A0ABD3LZ50_9STRA</name>
<comment type="caution">
    <text evidence="1">The sequence shown here is derived from an EMBL/GenBank/DDBJ whole genome shotgun (WGS) entry which is preliminary data.</text>
</comment>
<evidence type="ECO:0008006" key="3">
    <source>
        <dbReference type="Google" id="ProtNLM"/>
    </source>
</evidence>
<dbReference type="PANTHER" id="PTHR10285">
    <property type="entry name" value="URIDINE KINASE"/>
    <property type="match status" value="1"/>
</dbReference>
<reference evidence="1 2" key="1">
    <citation type="submission" date="2024-10" db="EMBL/GenBank/DDBJ databases">
        <title>Updated reference genomes for cyclostephanoid diatoms.</title>
        <authorList>
            <person name="Roberts W.R."/>
            <person name="Alverson A.J."/>
        </authorList>
    </citation>
    <scope>NUCLEOTIDE SEQUENCE [LARGE SCALE GENOMIC DNA]</scope>
    <source>
        <strain evidence="1 2">AJA232-27</strain>
    </source>
</reference>
<dbReference type="Gene3D" id="3.40.50.300">
    <property type="entry name" value="P-loop containing nucleotide triphosphate hydrolases"/>
    <property type="match status" value="2"/>
</dbReference>
<sequence length="310" mass="34409">MPLSSSASVLGVSNPCATRCASSASSSCADDNSDINYMPINDDSRMLSTYETLATRLIHRYKLDASSNKLMNNQLFVCIAGGPGSGKSTLSMAVAQRINEQMMPEIIIDNNNNNNTNKNGEKEMVVPPASIVLPMDGFHYSRSQLQSIANTSDGKYTYEQLLARRGAPWTFDAEGCIAAFIDARQSGSANLPIYSRVKSDPVPNGVQLHPQTKIVLLEGNYLLAWDDERWAPLRDNNVFDETWYISCKSLAEQRERLVRRHLETWSDEKTRMFGAGEVGAGAKADANDMLNLEWIQEMSLKYADYVIESL</sequence>